<feature type="transmembrane region" description="Helical" evidence="9">
    <location>
        <begin position="12"/>
        <end position="30"/>
    </location>
</feature>
<dbReference type="EMBL" id="FQUP01000005">
    <property type="protein sequence ID" value="SHG53363.1"/>
    <property type="molecule type" value="Genomic_DNA"/>
</dbReference>
<organism evidence="10 11">
    <name type="scientific">Kaistia soli DSM 19436</name>
    <dbReference type="NCBI Taxonomy" id="1122133"/>
    <lineage>
        <taxon>Bacteria</taxon>
        <taxon>Pseudomonadati</taxon>
        <taxon>Pseudomonadota</taxon>
        <taxon>Alphaproteobacteria</taxon>
        <taxon>Hyphomicrobiales</taxon>
        <taxon>Kaistiaceae</taxon>
        <taxon>Kaistia</taxon>
    </lineage>
</organism>
<feature type="transmembrane region" description="Helical" evidence="9">
    <location>
        <begin position="140"/>
        <end position="163"/>
    </location>
</feature>
<feature type="transmembrane region" description="Helical" evidence="9">
    <location>
        <begin position="227"/>
        <end position="254"/>
    </location>
</feature>
<sequence>MMIWVNQIVQGILLGGYYAVIACGLSFMFSVMRMINLAHGSLAIVAAFALYVLADQYGFNPFSALILVLPAMAVLGWVLQRTILERSQRGGMLVPILSTFGLSIVLDNLLFEQFGADTRSLAPFIDELSYDSWTITDDLYIGKLAALTFVAAVVILGGLQLFLTRTQLGRSIRATAEDPDTVGLIGINAKRVNAAAAAIALVTVGIAGAFLGMRATFDAYAGGPQLIFAFEAAVIGGAGSLWGTLIGGIVLGVAQSLGAQISPQGFLITGHIVFLAVLFGRLHLDTIGTKFRKTVRRSA</sequence>
<evidence type="ECO:0000256" key="5">
    <source>
        <dbReference type="ARBA" id="ARBA00022970"/>
    </source>
</evidence>
<accession>A0A1M5KMD8</accession>
<keyword evidence="4 9" id="KW-0812">Transmembrane</keyword>
<evidence type="ECO:0000256" key="4">
    <source>
        <dbReference type="ARBA" id="ARBA00022692"/>
    </source>
</evidence>
<keyword evidence="6 9" id="KW-1133">Transmembrane helix</keyword>
<proteinExistence type="inferred from homology"/>
<dbReference type="Proteomes" id="UP000184485">
    <property type="component" value="Unassembled WGS sequence"/>
</dbReference>
<gene>
    <name evidence="10" type="ORF">SAMN02745157_4423</name>
</gene>
<reference evidence="10 11" key="1">
    <citation type="submission" date="2016-11" db="EMBL/GenBank/DDBJ databases">
        <authorList>
            <person name="Jaros S."/>
            <person name="Januszkiewicz K."/>
            <person name="Wedrychowicz H."/>
        </authorList>
    </citation>
    <scope>NUCLEOTIDE SEQUENCE [LARGE SCALE GENOMIC DNA]</scope>
    <source>
        <strain evidence="10 11">DSM 19436</strain>
    </source>
</reference>
<feature type="transmembrane region" description="Helical" evidence="9">
    <location>
        <begin position="194"/>
        <end position="215"/>
    </location>
</feature>
<name>A0A1M5KMD8_9HYPH</name>
<dbReference type="CDD" id="cd06582">
    <property type="entry name" value="TM_PBP1_LivH_like"/>
    <property type="match status" value="1"/>
</dbReference>
<keyword evidence="7 9" id="KW-0472">Membrane</keyword>
<keyword evidence="11" id="KW-1185">Reference proteome</keyword>
<evidence type="ECO:0000313" key="11">
    <source>
        <dbReference type="Proteomes" id="UP000184485"/>
    </source>
</evidence>
<dbReference type="AlphaFoldDB" id="A0A1M5KMD8"/>
<dbReference type="Pfam" id="PF02653">
    <property type="entry name" value="BPD_transp_2"/>
    <property type="match status" value="1"/>
</dbReference>
<comment type="subcellular location">
    <subcellularLocation>
        <location evidence="1">Cell membrane</location>
        <topology evidence="1">Multi-pass membrane protein</topology>
    </subcellularLocation>
</comment>
<dbReference type="GO" id="GO:0022857">
    <property type="term" value="F:transmembrane transporter activity"/>
    <property type="evidence" value="ECO:0007669"/>
    <property type="project" value="InterPro"/>
</dbReference>
<dbReference type="InterPro" id="IPR052157">
    <property type="entry name" value="BCAA_transport_permease"/>
</dbReference>
<evidence type="ECO:0000256" key="2">
    <source>
        <dbReference type="ARBA" id="ARBA00022448"/>
    </source>
</evidence>
<evidence type="ECO:0000256" key="1">
    <source>
        <dbReference type="ARBA" id="ARBA00004651"/>
    </source>
</evidence>
<keyword evidence="3" id="KW-1003">Cell membrane</keyword>
<dbReference type="InterPro" id="IPR001851">
    <property type="entry name" value="ABC_transp_permease"/>
</dbReference>
<protein>
    <submittedName>
        <fullName evidence="10">Branched-chain amino acid transport system permease protein</fullName>
    </submittedName>
</protein>
<evidence type="ECO:0000256" key="6">
    <source>
        <dbReference type="ARBA" id="ARBA00022989"/>
    </source>
</evidence>
<dbReference type="PANTHER" id="PTHR11795">
    <property type="entry name" value="BRANCHED-CHAIN AMINO ACID TRANSPORT SYSTEM PERMEASE PROTEIN LIVH"/>
    <property type="match status" value="1"/>
</dbReference>
<keyword evidence="5" id="KW-0029">Amino-acid transport</keyword>
<dbReference type="STRING" id="1122133.SAMN02745157_4423"/>
<keyword evidence="2" id="KW-0813">Transport</keyword>
<dbReference type="GO" id="GO:0006865">
    <property type="term" value="P:amino acid transport"/>
    <property type="evidence" value="ECO:0007669"/>
    <property type="project" value="UniProtKB-KW"/>
</dbReference>
<evidence type="ECO:0000256" key="8">
    <source>
        <dbReference type="ARBA" id="ARBA00037998"/>
    </source>
</evidence>
<dbReference type="GO" id="GO:0005886">
    <property type="term" value="C:plasma membrane"/>
    <property type="evidence" value="ECO:0007669"/>
    <property type="project" value="UniProtKB-SubCell"/>
</dbReference>
<evidence type="ECO:0000256" key="3">
    <source>
        <dbReference type="ARBA" id="ARBA00022475"/>
    </source>
</evidence>
<evidence type="ECO:0000256" key="9">
    <source>
        <dbReference type="SAM" id="Phobius"/>
    </source>
</evidence>
<feature type="transmembrane region" description="Helical" evidence="9">
    <location>
        <begin position="60"/>
        <end position="79"/>
    </location>
</feature>
<feature type="transmembrane region" description="Helical" evidence="9">
    <location>
        <begin position="266"/>
        <end position="284"/>
    </location>
</feature>
<feature type="transmembrane region" description="Helical" evidence="9">
    <location>
        <begin position="91"/>
        <end position="111"/>
    </location>
</feature>
<dbReference type="PANTHER" id="PTHR11795:SF445">
    <property type="entry name" value="AMINO ACID ABC TRANSPORTER PERMEASE PROTEIN"/>
    <property type="match status" value="1"/>
</dbReference>
<comment type="similarity">
    <text evidence="8">Belongs to the binding-protein-dependent transport system permease family. LivHM subfamily.</text>
</comment>
<evidence type="ECO:0000256" key="7">
    <source>
        <dbReference type="ARBA" id="ARBA00023136"/>
    </source>
</evidence>
<evidence type="ECO:0000313" key="10">
    <source>
        <dbReference type="EMBL" id="SHG53363.1"/>
    </source>
</evidence>